<dbReference type="Gene3D" id="3.90.550.20">
    <property type="match status" value="1"/>
</dbReference>
<evidence type="ECO:0000313" key="1">
    <source>
        <dbReference type="EMBL" id="CAI34678.1"/>
    </source>
</evidence>
<dbReference type="CAZy" id="GT32">
    <property type="family name" value="Glycosyltransferase Family 32"/>
</dbReference>
<name>Q4JYG9_STREE</name>
<dbReference type="GO" id="GO:0016757">
    <property type="term" value="F:glycosyltransferase activity"/>
    <property type="evidence" value="ECO:0007669"/>
    <property type="project" value="InterPro"/>
</dbReference>
<accession>Q4JYG9</accession>
<gene>
    <name evidence="1" type="primary">wcyS</name>
    <name evidence="1" type="ORF">SPC48_0013</name>
</gene>
<organism evidence="1">
    <name type="scientific">Streptococcus pneumoniae</name>
    <dbReference type="NCBI Taxonomy" id="1313"/>
    <lineage>
        <taxon>Bacteria</taxon>
        <taxon>Bacillati</taxon>
        <taxon>Bacillota</taxon>
        <taxon>Bacilli</taxon>
        <taxon>Lactobacillales</taxon>
        <taxon>Streptococcaceae</taxon>
        <taxon>Streptococcus</taxon>
    </lineage>
</organism>
<dbReference type="SUPFAM" id="SSF53448">
    <property type="entry name" value="Nucleotide-diphospho-sugar transferases"/>
    <property type="match status" value="1"/>
</dbReference>
<dbReference type="Pfam" id="PF05704">
    <property type="entry name" value="Caps_synth"/>
    <property type="match status" value="1"/>
</dbReference>
<dbReference type="InterPro" id="IPR029044">
    <property type="entry name" value="Nucleotide-diphossugar_trans"/>
</dbReference>
<dbReference type="AlphaFoldDB" id="Q4JYG9"/>
<protein>
    <submittedName>
        <fullName evidence="1">Putative glycosyl transferase</fullName>
    </submittedName>
</protein>
<dbReference type="EMBL" id="CR931722">
    <property type="protein sequence ID" value="CAI34678.1"/>
    <property type="molecule type" value="Genomic_DNA"/>
</dbReference>
<sequence>MIFFLSFYLVTEFKMDGKLGSFLKLLKKVDGLRILKQYFKSGVLFFAIFQILSQGFSKKSLEIVRNSVDNKILAKLRKKYLSYIVENKDRILRESAERQSSSKVWILWLQGMNNAPEIVKLCYNSVVQNLPDKEAVLLTEDTYRNYVIFPNHVQQKIDKGIISKTHLSDLLRLELLTLYGGIWIDATVFISSDKIPDYMLFSELFLFQKLKPGLDGNPKRISSWYICAKSNHPILVLTKELLYQYWSEHNYMMDYFLMHDFMELSIETYPQEWNKVIPFSSSPSHILLLRLFETFDKRMLEYVYQQISIHKLTYKYDTDICYTETYLNKILSEGEIDA</sequence>
<dbReference type="InterPro" id="IPR008441">
    <property type="entry name" value="AfumC-like_glycosyl_Trfase"/>
</dbReference>
<keyword evidence="1" id="KW-0808">Transferase</keyword>
<proteinExistence type="predicted"/>
<reference evidence="1" key="1">
    <citation type="journal article" date="2006" name="PLoS Genet.">
        <title>Genetic analysis of the capsular biosynthetic locus from all 90 pneumococcal serotypes.</title>
        <authorList>
            <person name="Bentley S.D."/>
            <person name="Aanensen D.M."/>
            <person name="Mavroidi A."/>
            <person name="Saunders D."/>
            <person name="Rabbinowitsch E."/>
            <person name="Collins M."/>
            <person name="Donohoe K."/>
            <person name="Harris D."/>
            <person name="Murphy L."/>
            <person name="Quail M.A."/>
            <person name="Samuel G."/>
            <person name="Skovsted I.C."/>
            <person name="Kaltoft M.S."/>
            <person name="Barrell B."/>
            <person name="Reeves P.R."/>
            <person name="Parkhill J."/>
            <person name="Spratt B.G."/>
        </authorList>
    </citation>
    <scope>NUCLEOTIDE SEQUENCE</scope>
    <source>
        <strain evidence="1">656/63</strain>
    </source>
</reference>